<feature type="region of interest" description="Disordered" evidence="1">
    <location>
        <begin position="282"/>
        <end position="310"/>
    </location>
</feature>
<feature type="compositionally biased region" description="Basic and acidic residues" evidence="1">
    <location>
        <begin position="282"/>
        <end position="293"/>
    </location>
</feature>
<feature type="region of interest" description="Disordered" evidence="1">
    <location>
        <begin position="1"/>
        <end position="52"/>
    </location>
</feature>
<sequence length="523" mass="58895">MSSSQTSHQRTDTEVSFSETITGSPGTSTFIKSPIREQSTGSTETGSDYAEDLSVIPPKHPYRTLILCFDGTGDQFDLDNSNIVTFFQMLKKDDRNQQMVYYQAGIGTYTAPQMATPFMTKFSKAMDQAIAWNLDAHVMGGYEFLMQNYIAGDRICLFGFSRGAYTARSLAGMIHKVGILPACNHQQVPFAYKMYTRTDEMGWAQSNAFKKAFSIDVDIEFIGVWDTVNSVGIIPKRLPFTTSNTIVRTFRHAVSLDERRAKFKANLWNRPNADEACLGVESTHDHHNPDGTHKNGHKHKSHSQSHMEARYSKDHSLQTDIEEVWFAGCHCDVGGGSVSNDITSTLARIPLRWMIRECFKTNTGIMFDRSGLQELGLDPESLFPHVKPRPPPLPLGSSRIRNMPPTVTKAVSATADLVRPSPKSEEEMDLEDALAPVYDQLSLNWIWWILEFLPLKHKYQKGDSSWASWFGWNLGRGRIIPKQKKQGVKVHRSVKARLETETENGGKYVPKANLDLSCVIWVD</sequence>
<dbReference type="EMBL" id="JBANRG010000026">
    <property type="protein sequence ID" value="KAK7453428.1"/>
    <property type="molecule type" value="Genomic_DNA"/>
</dbReference>
<proteinExistence type="predicted"/>
<organism evidence="3 4">
    <name type="scientific">Marasmiellus scandens</name>
    <dbReference type="NCBI Taxonomy" id="2682957"/>
    <lineage>
        <taxon>Eukaryota</taxon>
        <taxon>Fungi</taxon>
        <taxon>Dikarya</taxon>
        <taxon>Basidiomycota</taxon>
        <taxon>Agaricomycotina</taxon>
        <taxon>Agaricomycetes</taxon>
        <taxon>Agaricomycetidae</taxon>
        <taxon>Agaricales</taxon>
        <taxon>Marasmiineae</taxon>
        <taxon>Omphalotaceae</taxon>
        <taxon>Marasmiellus</taxon>
    </lineage>
</organism>
<feature type="compositionally biased region" description="Basic residues" evidence="1">
    <location>
        <begin position="294"/>
        <end position="303"/>
    </location>
</feature>
<dbReference type="InterPro" id="IPR018712">
    <property type="entry name" value="Tle1-like_cat"/>
</dbReference>
<feature type="compositionally biased region" description="Polar residues" evidence="1">
    <location>
        <begin position="1"/>
        <end position="46"/>
    </location>
</feature>
<evidence type="ECO:0000256" key="1">
    <source>
        <dbReference type="SAM" id="MobiDB-lite"/>
    </source>
</evidence>
<dbReference type="SUPFAM" id="SSF53474">
    <property type="entry name" value="alpha/beta-Hydrolases"/>
    <property type="match status" value="1"/>
</dbReference>
<evidence type="ECO:0000313" key="4">
    <source>
        <dbReference type="Proteomes" id="UP001498398"/>
    </source>
</evidence>
<dbReference type="Proteomes" id="UP001498398">
    <property type="component" value="Unassembled WGS sequence"/>
</dbReference>
<dbReference type="InterPro" id="IPR029058">
    <property type="entry name" value="AB_hydrolase_fold"/>
</dbReference>
<accession>A0ABR1J8A5</accession>
<dbReference type="Pfam" id="PF09994">
    <property type="entry name" value="T6SS_Tle1-like_cat"/>
    <property type="match status" value="1"/>
</dbReference>
<gene>
    <name evidence="3" type="ORF">VKT23_011698</name>
</gene>
<name>A0ABR1J8A5_9AGAR</name>
<dbReference type="PANTHER" id="PTHR33840">
    <property type="match status" value="1"/>
</dbReference>
<protein>
    <recommendedName>
        <fullName evidence="2">T6SS Phospholipase effector Tle1-like catalytic domain-containing protein</fullName>
    </recommendedName>
</protein>
<feature type="domain" description="T6SS Phospholipase effector Tle1-like catalytic" evidence="2">
    <location>
        <begin position="63"/>
        <end position="357"/>
    </location>
</feature>
<comment type="caution">
    <text evidence="3">The sequence shown here is derived from an EMBL/GenBank/DDBJ whole genome shotgun (WGS) entry which is preliminary data.</text>
</comment>
<evidence type="ECO:0000313" key="3">
    <source>
        <dbReference type="EMBL" id="KAK7453428.1"/>
    </source>
</evidence>
<keyword evidence="4" id="KW-1185">Reference proteome</keyword>
<evidence type="ECO:0000259" key="2">
    <source>
        <dbReference type="Pfam" id="PF09994"/>
    </source>
</evidence>
<dbReference type="PANTHER" id="PTHR33840:SF2">
    <property type="entry name" value="TLE1 PHOSPHOLIPASE DOMAIN-CONTAINING PROTEIN"/>
    <property type="match status" value="1"/>
</dbReference>
<reference evidence="3 4" key="1">
    <citation type="submission" date="2024-01" db="EMBL/GenBank/DDBJ databases">
        <title>A draft genome for the cacao thread blight pathogen Marasmiellus scandens.</title>
        <authorList>
            <person name="Baruah I.K."/>
            <person name="Leung J."/>
            <person name="Bukari Y."/>
            <person name="Amoako-Attah I."/>
            <person name="Meinhardt L.W."/>
            <person name="Bailey B.A."/>
            <person name="Cohen S.P."/>
        </authorList>
    </citation>
    <scope>NUCLEOTIDE SEQUENCE [LARGE SCALE GENOMIC DNA]</scope>
    <source>
        <strain evidence="3 4">GH-19</strain>
    </source>
</reference>